<evidence type="ECO:0000256" key="2">
    <source>
        <dbReference type="ARBA" id="ARBA00023002"/>
    </source>
</evidence>
<dbReference type="InterPro" id="IPR016162">
    <property type="entry name" value="Ald_DH_N"/>
</dbReference>
<dbReference type="InterPro" id="IPR029510">
    <property type="entry name" value="Ald_DH_CS_GLU"/>
</dbReference>
<dbReference type="FunFam" id="3.40.309.10:FF:000012">
    <property type="entry name" value="Betaine aldehyde dehydrogenase"/>
    <property type="match status" value="1"/>
</dbReference>
<dbReference type="InterPro" id="IPR015590">
    <property type="entry name" value="Aldehyde_DH_dom"/>
</dbReference>
<dbReference type="InterPro" id="IPR016163">
    <property type="entry name" value="Ald_DH_C"/>
</dbReference>
<evidence type="ECO:0000256" key="3">
    <source>
        <dbReference type="ARBA" id="ARBA00024226"/>
    </source>
</evidence>
<dbReference type="AlphaFoldDB" id="A0A101MPA5"/>
<comment type="caution">
    <text evidence="8">The sequence shown here is derived from an EMBL/GenBank/DDBJ whole genome shotgun (WGS) entry which is preliminary data.</text>
</comment>
<protein>
    <recommendedName>
        <fullName evidence="3">aldehyde dehydrogenase (NAD(+))</fullName>
        <ecNumber evidence="3">1.2.1.3</ecNumber>
    </recommendedName>
</protein>
<feature type="domain" description="Aldehyde dehydrogenase" evidence="7">
    <location>
        <begin position="21"/>
        <end position="475"/>
    </location>
</feature>
<evidence type="ECO:0000256" key="6">
    <source>
        <dbReference type="RuleBase" id="RU003345"/>
    </source>
</evidence>
<proteinExistence type="inferred from homology"/>
<dbReference type="EMBL" id="LLXE01000054">
    <property type="protein sequence ID" value="KUM64204.1"/>
    <property type="molecule type" value="Genomic_DNA"/>
</dbReference>
<evidence type="ECO:0000259" key="7">
    <source>
        <dbReference type="Pfam" id="PF00171"/>
    </source>
</evidence>
<reference evidence="8 9" key="1">
    <citation type="submission" date="2015-10" db="EMBL/GenBank/DDBJ databases">
        <title>Genome sequencing of Penicillium freii.</title>
        <authorList>
            <person name="Nguyen H.D."/>
            <person name="Visagie C.M."/>
            <person name="Seifert K.A."/>
        </authorList>
    </citation>
    <scope>NUCLEOTIDE SEQUENCE [LARGE SCALE GENOMIC DNA]</scope>
    <source>
        <strain evidence="8 9">DAOM 242723</strain>
    </source>
</reference>
<dbReference type="STRING" id="48697.A0A101MPA5"/>
<dbReference type="InterPro" id="IPR016161">
    <property type="entry name" value="Ald_DH/histidinol_DH"/>
</dbReference>
<dbReference type="Pfam" id="PF00171">
    <property type="entry name" value="Aldedh"/>
    <property type="match status" value="1"/>
</dbReference>
<dbReference type="EC" id="1.2.1.3" evidence="3"/>
<comment type="similarity">
    <text evidence="1 6">Belongs to the aldehyde dehydrogenase family.</text>
</comment>
<gene>
    <name evidence="8" type="ORF">ACN42_g2891</name>
</gene>
<dbReference type="Gene3D" id="3.40.309.10">
    <property type="entry name" value="Aldehyde Dehydrogenase, Chain A, domain 2"/>
    <property type="match status" value="1"/>
</dbReference>
<dbReference type="SUPFAM" id="SSF53720">
    <property type="entry name" value="ALDH-like"/>
    <property type="match status" value="1"/>
</dbReference>
<evidence type="ECO:0000313" key="8">
    <source>
        <dbReference type="EMBL" id="KUM64204.1"/>
    </source>
</evidence>
<dbReference type="PROSITE" id="PS00687">
    <property type="entry name" value="ALDEHYDE_DEHYDR_GLU"/>
    <property type="match status" value="1"/>
</dbReference>
<keyword evidence="2 6" id="KW-0560">Oxidoreductase</keyword>
<dbReference type="Proteomes" id="UP000055045">
    <property type="component" value="Unassembled WGS sequence"/>
</dbReference>
<feature type="active site" evidence="5">
    <location>
        <position position="254"/>
    </location>
</feature>
<organism evidence="8 9">
    <name type="scientific">Penicillium freii</name>
    <dbReference type="NCBI Taxonomy" id="48697"/>
    <lineage>
        <taxon>Eukaryota</taxon>
        <taxon>Fungi</taxon>
        <taxon>Dikarya</taxon>
        <taxon>Ascomycota</taxon>
        <taxon>Pezizomycotina</taxon>
        <taxon>Eurotiomycetes</taxon>
        <taxon>Eurotiomycetidae</taxon>
        <taxon>Eurotiales</taxon>
        <taxon>Aspergillaceae</taxon>
        <taxon>Penicillium</taxon>
    </lineage>
</organism>
<dbReference type="Gene3D" id="3.40.605.10">
    <property type="entry name" value="Aldehyde Dehydrogenase, Chain A, domain 1"/>
    <property type="match status" value="1"/>
</dbReference>
<name>A0A101MPA5_PENFR</name>
<keyword evidence="9" id="KW-1185">Reference proteome</keyword>
<comment type="catalytic activity">
    <reaction evidence="4">
        <text>an aldehyde + NAD(+) + H2O = a carboxylate + NADH + 2 H(+)</text>
        <dbReference type="Rhea" id="RHEA:16185"/>
        <dbReference type="ChEBI" id="CHEBI:15377"/>
        <dbReference type="ChEBI" id="CHEBI:15378"/>
        <dbReference type="ChEBI" id="CHEBI:17478"/>
        <dbReference type="ChEBI" id="CHEBI:29067"/>
        <dbReference type="ChEBI" id="CHEBI:57540"/>
        <dbReference type="ChEBI" id="CHEBI:57945"/>
        <dbReference type="EC" id="1.2.1.3"/>
    </reaction>
</comment>
<evidence type="ECO:0000256" key="4">
    <source>
        <dbReference type="ARBA" id="ARBA00049194"/>
    </source>
</evidence>
<evidence type="ECO:0000256" key="1">
    <source>
        <dbReference type="ARBA" id="ARBA00009986"/>
    </source>
</evidence>
<evidence type="ECO:0000256" key="5">
    <source>
        <dbReference type="PROSITE-ProRule" id="PRU10007"/>
    </source>
</evidence>
<evidence type="ECO:0000313" key="9">
    <source>
        <dbReference type="Proteomes" id="UP000055045"/>
    </source>
</evidence>
<sequence>MESILNESIETRLFINGEFRASSSSKTFKVVYPYTKQVVAQVQEADIQDVEGAVTAANRAFPSWRDLGTDKRGIYLRKLAQLILESNNELAKLETLSTGRPISQFFDASATADLFAYYAGGGWTAQGTARLNTPDHLNLTVKQPYGVVALIIPWNFPLVMLAGKLAPALAAGNTVVLKSSEKAPLTSLYIAKLIEKAGFPPGVINIISGFGNPTGTALASHMTIRCISFTGSTATGQKIQAAAAESNMKHVHMELGGKSPAIIFEDADLETAVAQTQFSIQFNSGQVFSANSRIYVHEPVAEQFVKLFREKFSAVRMGDPLDPTTMHGPQIDMLQYNRIKEYLDIGENDGTLSLGGDANDGFFVRPTTFEGVAEDSRLMQEEVFGPVVVINTFSTETEAIEKANNSEFGLHAAVFTKDIDRAIRLAKALDAGTVGVNCTSPTNAKDTAFGGFKMSGNGREGILYSLDSFLETKSILIKTARP</sequence>
<dbReference type="FunFam" id="3.40.605.10:FF:000001">
    <property type="entry name" value="Aldehyde dehydrogenase 1"/>
    <property type="match status" value="1"/>
</dbReference>
<dbReference type="PANTHER" id="PTHR11699">
    <property type="entry name" value="ALDEHYDE DEHYDROGENASE-RELATED"/>
    <property type="match status" value="1"/>
</dbReference>
<dbReference type="GO" id="GO:0004029">
    <property type="term" value="F:aldehyde dehydrogenase (NAD+) activity"/>
    <property type="evidence" value="ECO:0007669"/>
    <property type="project" value="UniProtKB-EC"/>
</dbReference>
<accession>A0A101MPA5</accession>